<protein>
    <submittedName>
        <fullName evidence="5">Trigger factor</fullName>
    </submittedName>
</protein>
<gene>
    <name evidence="5" type="ORF">UX80_C0009G0034</name>
</gene>
<dbReference type="AlphaFoldDB" id="A0A0G1RKH8"/>
<dbReference type="GO" id="GO:0003755">
    <property type="term" value="F:peptidyl-prolyl cis-trans isomerase activity"/>
    <property type="evidence" value="ECO:0007669"/>
    <property type="project" value="UniProtKB-KW"/>
</dbReference>
<dbReference type="GO" id="GO:0015031">
    <property type="term" value="P:protein transport"/>
    <property type="evidence" value="ECO:0007669"/>
    <property type="project" value="InterPro"/>
</dbReference>
<dbReference type="InterPro" id="IPR036611">
    <property type="entry name" value="Trigger_fac_ribosome-bd_sf"/>
</dbReference>
<accession>A0A0G1RKH8</accession>
<dbReference type="Pfam" id="PF05697">
    <property type="entry name" value="Trigger_N"/>
    <property type="match status" value="1"/>
</dbReference>
<dbReference type="Gene3D" id="1.10.3120.10">
    <property type="entry name" value="Trigger factor, C-terminal domain"/>
    <property type="match status" value="1"/>
</dbReference>
<dbReference type="InterPro" id="IPR037041">
    <property type="entry name" value="Trigger_fac_C_sf"/>
</dbReference>
<sequence length="224" mass="24948">MTKSSPPPSSLSRPLNGNLELTLTIPWSRVHSAYESAVAETVADTELPGFRKSKAPRSLVEPKLDRNQTLSHALGHLIPKEYEAAVKKHALKPLLHPQIKIVSGKEGEDWVFRAVTCEAPKVTLPKKLLPLDKLIEACKILIPDLLVEEEANHRLAGLVENLTQLGTSVDQYLSTKKLTAEELKAQMAKQAREDLSVEFILLEVQKLKKLPDRAQTLEYLKSLV</sequence>
<evidence type="ECO:0000256" key="1">
    <source>
        <dbReference type="ARBA" id="ARBA00023110"/>
    </source>
</evidence>
<evidence type="ECO:0000313" key="5">
    <source>
        <dbReference type="EMBL" id="KKU57819.1"/>
    </source>
</evidence>
<dbReference type="STRING" id="1618358.UX80_C0009G0034"/>
<feature type="domain" description="Trigger factor ribosome-binding bacterial" evidence="3">
    <location>
        <begin position="18"/>
        <end position="126"/>
    </location>
</feature>
<feature type="domain" description="Trigger factor C-terminal" evidence="4">
    <location>
        <begin position="131"/>
        <end position="210"/>
    </location>
</feature>
<comment type="caution">
    <text evidence="5">The sequence shown here is derived from an EMBL/GenBank/DDBJ whole genome shotgun (WGS) entry which is preliminary data.</text>
</comment>
<dbReference type="EMBL" id="LCNO01000009">
    <property type="protein sequence ID" value="KKU57819.1"/>
    <property type="molecule type" value="Genomic_DNA"/>
</dbReference>
<reference evidence="5 6" key="1">
    <citation type="journal article" date="2015" name="Nature">
        <title>rRNA introns, odd ribosomes, and small enigmatic genomes across a large radiation of phyla.</title>
        <authorList>
            <person name="Brown C.T."/>
            <person name="Hug L.A."/>
            <person name="Thomas B.C."/>
            <person name="Sharon I."/>
            <person name="Castelle C.J."/>
            <person name="Singh A."/>
            <person name="Wilkins M.J."/>
            <person name="Williams K.H."/>
            <person name="Banfield J.F."/>
        </authorList>
    </citation>
    <scope>NUCLEOTIDE SEQUENCE [LARGE SCALE GENOMIC DNA]</scope>
</reference>
<dbReference type="InterPro" id="IPR008880">
    <property type="entry name" value="Trigger_fac_C"/>
</dbReference>
<dbReference type="SUPFAM" id="SSF109998">
    <property type="entry name" value="Triger factor/SurA peptide-binding domain-like"/>
    <property type="match status" value="1"/>
</dbReference>
<evidence type="ECO:0000259" key="4">
    <source>
        <dbReference type="Pfam" id="PF05698"/>
    </source>
</evidence>
<dbReference type="InterPro" id="IPR008881">
    <property type="entry name" value="Trigger_fac_ribosome-bd_bac"/>
</dbReference>
<dbReference type="Proteomes" id="UP000034307">
    <property type="component" value="Unassembled WGS sequence"/>
</dbReference>
<name>A0A0G1RKH8_9BACT</name>
<evidence type="ECO:0000256" key="2">
    <source>
        <dbReference type="ARBA" id="ARBA00023235"/>
    </source>
</evidence>
<dbReference type="GO" id="GO:0006457">
    <property type="term" value="P:protein folding"/>
    <property type="evidence" value="ECO:0007669"/>
    <property type="project" value="InterPro"/>
</dbReference>
<evidence type="ECO:0000313" key="6">
    <source>
        <dbReference type="Proteomes" id="UP000034307"/>
    </source>
</evidence>
<dbReference type="InterPro" id="IPR027304">
    <property type="entry name" value="Trigger_fact/SurA_dom_sf"/>
</dbReference>
<evidence type="ECO:0000259" key="3">
    <source>
        <dbReference type="Pfam" id="PF05697"/>
    </source>
</evidence>
<keyword evidence="2" id="KW-0413">Isomerase</keyword>
<dbReference type="Gene3D" id="3.30.70.1050">
    <property type="entry name" value="Trigger factor ribosome-binding domain"/>
    <property type="match status" value="1"/>
</dbReference>
<proteinExistence type="predicted"/>
<dbReference type="SUPFAM" id="SSF102735">
    <property type="entry name" value="Trigger factor ribosome-binding domain"/>
    <property type="match status" value="1"/>
</dbReference>
<organism evidence="5 6">
    <name type="scientific">Candidatus Amesbacteria bacterium GW2011_GWA2_47_11b</name>
    <dbReference type="NCBI Taxonomy" id="1618358"/>
    <lineage>
        <taxon>Bacteria</taxon>
        <taxon>Candidatus Amesiibacteriota</taxon>
    </lineage>
</organism>
<keyword evidence="1" id="KW-0697">Rotamase</keyword>
<dbReference type="Pfam" id="PF05698">
    <property type="entry name" value="Trigger_C"/>
    <property type="match status" value="1"/>
</dbReference>